<keyword evidence="3" id="KW-0288">FMN</keyword>
<evidence type="ECO:0000313" key="7">
    <source>
        <dbReference type="Proteomes" id="UP000694867"/>
    </source>
</evidence>
<dbReference type="InterPro" id="IPR044463">
    <property type="entry name" value="DUS2_DSRM"/>
</dbReference>
<keyword evidence="7" id="KW-1185">Reference proteome</keyword>
<feature type="domain" description="DRBM" evidence="6">
    <location>
        <begin position="376"/>
        <end position="439"/>
    </location>
</feature>
<dbReference type="GO" id="GO:0005737">
    <property type="term" value="C:cytoplasm"/>
    <property type="evidence" value="ECO:0007669"/>
    <property type="project" value="TreeGrafter"/>
</dbReference>
<dbReference type="InterPro" id="IPR014720">
    <property type="entry name" value="dsRBD_dom"/>
</dbReference>
<evidence type="ECO:0000256" key="4">
    <source>
        <dbReference type="ARBA" id="ARBA00022694"/>
    </source>
</evidence>
<dbReference type="Gene3D" id="3.20.20.70">
    <property type="entry name" value="Aldolase class I"/>
    <property type="match status" value="1"/>
</dbReference>
<evidence type="ECO:0000256" key="1">
    <source>
        <dbReference type="ARBA" id="ARBA00001917"/>
    </source>
</evidence>
<evidence type="ECO:0000256" key="3">
    <source>
        <dbReference type="ARBA" id="ARBA00022643"/>
    </source>
</evidence>
<name>A0AAJ6VVC5_9ACAR</name>
<organism evidence="7 8">
    <name type="scientific">Galendromus occidentalis</name>
    <name type="common">western predatory mite</name>
    <dbReference type="NCBI Taxonomy" id="34638"/>
    <lineage>
        <taxon>Eukaryota</taxon>
        <taxon>Metazoa</taxon>
        <taxon>Ecdysozoa</taxon>
        <taxon>Arthropoda</taxon>
        <taxon>Chelicerata</taxon>
        <taxon>Arachnida</taxon>
        <taxon>Acari</taxon>
        <taxon>Parasitiformes</taxon>
        <taxon>Mesostigmata</taxon>
        <taxon>Gamasina</taxon>
        <taxon>Phytoseioidea</taxon>
        <taxon>Phytoseiidae</taxon>
        <taxon>Typhlodrominae</taxon>
        <taxon>Galendromus</taxon>
    </lineage>
</organism>
<dbReference type="GO" id="GO:0000049">
    <property type="term" value="F:tRNA binding"/>
    <property type="evidence" value="ECO:0007669"/>
    <property type="project" value="InterPro"/>
</dbReference>
<evidence type="ECO:0000256" key="2">
    <source>
        <dbReference type="ARBA" id="ARBA00022630"/>
    </source>
</evidence>
<dbReference type="InterPro" id="IPR035587">
    <property type="entry name" value="DUS-like_FMN-bd"/>
</dbReference>
<dbReference type="Proteomes" id="UP000694867">
    <property type="component" value="Unplaced"/>
</dbReference>
<dbReference type="CDD" id="cd19871">
    <property type="entry name" value="DSRM_DUS2L"/>
    <property type="match status" value="1"/>
</dbReference>
<accession>A0AAJ6VVC5</accession>
<dbReference type="CTD" id="54920"/>
<dbReference type="GO" id="GO:0050660">
    <property type="term" value="F:flavin adenine dinucleotide binding"/>
    <property type="evidence" value="ECO:0007669"/>
    <property type="project" value="InterPro"/>
</dbReference>
<dbReference type="InterPro" id="IPR013785">
    <property type="entry name" value="Aldolase_TIM"/>
</dbReference>
<keyword evidence="5" id="KW-0560">Oxidoreductase</keyword>
<dbReference type="GeneID" id="100898675"/>
<sequence>MTGDRRKFDYHGKNILAPMVRVGTLPTRLLALEFGADLVYSEELIDYRLLKCKRVENTLLGSIDYIDAENQILYRTCAAERGRNIVQIGTCSPERAVRVANMIKADVAGIDVNMGCPKEFSIKGNMGAALLTQPERIEAILTALREALPDHLVTCKIRVFDDVEKTIELCKRMEATGVDAIGVHGRTRDERPQHANRNAAIKAVADALRIPVIANGGSSEIRNHEDIDKFRRNCGAAAVMIARQAEENVSIFRKEGMLSWRELVDRYLSAAIVWDNRFPNTKYCIQRILGSLQDSTDEGRKFLHTRCMEDICDIWGFRELFEEKQAQWETGGSLRDIDDDGTRINRGIKRKMENDPDTFGIEVKFCRNLFGMSDLPKTVLLNKSRAEGLEQPDYEIIPVDKMFRAVVVYGGKKYTSLFREKNKRMAEQGAALVCLFALGVMGDDKIRGESEAKLFAESLRKA</sequence>
<gene>
    <name evidence="8" type="primary">LOC100898675</name>
</gene>
<dbReference type="PANTHER" id="PTHR45936:SF1">
    <property type="entry name" value="TRNA-DIHYDROURIDINE(20) SYNTHASE [NAD(P)+]-LIKE"/>
    <property type="match status" value="1"/>
</dbReference>
<reference evidence="8" key="1">
    <citation type="submission" date="2025-08" db="UniProtKB">
        <authorList>
            <consortium name="RefSeq"/>
        </authorList>
    </citation>
    <scope>IDENTIFICATION</scope>
</reference>
<dbReference type="SUPFAM" id="SSF54768">
    <property type="entry name" value="dsRNA-binding domain-like"/>
    <property type="match status" value="1"/>
</dbReference>
<keyword evidence="4" id="KW-0819">tRNA processing</keyword>
<dbReference type="Pfam" id="PF01207">
    <property type="entry name" value="Dus"/>
    <property type="match status" value="1"/>
</dbReference>
<dbReference type="SUPFAM" id="SSF51395">
    <property type="entry name" value="FMN-linked oxidoreductases"/>
    <property type="match status" value="1"/>
</dbReference>
<evidence type="ECO:0000259" key="6">
    <source>
        <dbReference type="SMART" id="SM00358"/>
    </source>
</evidence>
<dbReference type="GO" id="GO:0017150">
    <property type="term" value="F:tRNA dihydrouridine synthase activity"/>
    <property type="evidence" value="ECO:0007669"/>
    <property type="project" value="InterPro"/>
</dbReference>
<dbReference type="PROSITE" id="PS01136">
    <property type="entry name" value="UPF0034"/>
    <property type="match status" value="1"/>
</dbReference>
<dbReference type="CDD" id="cd02801">
    <property type="entry name" value="DUS_like_FMN"/>
    <property type="match status" value="1"/>
</dbReference>
<dbReference type="SMART" id="SM00358">
    <property type="entry name" value="DSRM"/>
    <property type="match status" value="1"/>
</dbReference>
<dbReference type="InterPro" id="IPR052582">
    <property type="entry name" value="tRNA-DUS-like"/>
</dbReference>
<dbReference type="KEGG" id="goe:100898675"/>
<comment type="cofactor">
    <cofactor evidence="1">
        <name>FMN</name>
        <dbReference type="ChEBI" id="CHEBI:58210"/>
    </cofactor>
</comment>
<evidence type="ECO:0000313" key="8">
    <source>
        <dbReference type="RefSeq" id="XP_003738585.1"/>
    </source>
</evidence>
<dbReference type="PANTHER" id="PTHR45936">
    <property type="entry name" value="TRNA-DIHYDROURIDINE(20) SYNTHASE [NAD(P)+]-LIKE"/>
    <property type="match status" value="1"/>
</dbReference>
<dbReference type="Gene3D" id="3.30.160.20">
    <property type="match status" value="1"/>
</dbReference>
<evidence type="ECO:0000256" key="5">
    <source>
        <dbReference type="ARBA" id="ARBA00023002"/>
    </source>
</evidence>
<proteinExistence type="predicted"/>
<protein>
    <submittedName>
        <fullName evidence="8">tRNA-dihydrouridine(20) synthase [NAD(P)+]-like</fullName>
    </submittedName>
</protein>
<dbReference type="RefSeq" id="XP_003738585.1">
    <property type="nucleotide sequence ID" value="XM_003738537.1"/>
</dbReference>
<dbReference type="InterPro" id="IPR018517">
    <property type="entry name" value="tRNA_hU_synthase_CS"/>
</dbReference>
<keyword evidence="2" id="KW-0285">Flavoprotein</keyword>
<dbReference type="AlphaFoldDB" id="A0AAJ6VVC5"/>